<name>A0ABQ3H2W9_9NEIS</name>
<dbReference type="PANTHER" id="PTHR12599:SF0">
    <property type="entry name" value="PTERIN-4-ALPHA-CARBINOLAMINE DEHYDRATASE"/>
    <property type="match status" value="1"/>
</dbReference>
<comment type="similarity">
    <text evidence="2 4">Belongs to the pterin-4-alpha-carbinolamine dehydratase family.</text>
</comment>
<dbReference type="Proteomes" id="UP000604737">
    <property type="component" value="Unassembled WGS sequence"/>
</dbReference>
<accession>A0ABQ3H2W9</accession>
<protein>
    <recommendedName>
        <fullName evidence="4">Putative pterin-4-alpha-carbinolamine dehydratase</fullName>
        <shortName evidence="4">PHS</shortName>
        <ecNumber evidence="4">4.2.1.96</ecNumber>
    </recommendedName>
    <alternativeName>
        <fullName evidence="4">4-alpha-hydroxy-tetrahydropterin dehydratase</fullName>
    </alternativeName>
    <alternativeName>
        <fullName evidence="4">Pterin carbinolamine dehydratase</fullName>
        <shortName evidence="4">PCD</shortName>
    </alternativeName>
</protein>
<evidence type="ECO:0000313" key="5">
    <source>
        <dbReference type="EMBL" id="GHD63093.1"/>
    </source>
</evidence>
<evidence type="ECO:0000256" key="1">
    <source>
        <dbReference type="ARBA" id="ARBA00001554"/>
    </source>
</evidence>
<reference evidence="6" key="1">
    <citation type="journal article" date="2019" name="Int. J. Syst. Evol. Microbiol.">
        <title>The Global Catalogue of Microorganisms (GCM) 10K type strain sequencing project: providing services to taxonomists for standard genome sequencing and annotation.</title>
        <authorList>
            <consortium name="The Broad Institute Genomics Platform"/>
            <consortium name="The Broad Institute Genome Sequencing Center for Infectious Disease"/>
            <person name="Wu L."/>
            <person name="Ma J."/>
        </authorList>
    </citation>
    <scope>NUCLEOTIDE SEQUENCE [LARGE SCALE GENOMIC DNA]</scope>
    <source>
        <strain evidence="6">KCTC 23701</strain>
    </source>
</reference>
<evidence type="ECO:0000256" key="3">
    <source>
        <dbReference type="ARBA" id="ARBA00023239"/>
    </source>
</evidence>
<keyword evidence="3 4" id="KW-0456">Lyase</keyword>
<comment type="caution">
    <text evidence="5">The sequence shown here is derived from an EMBL/GenBank/DDBJ whole genome shotgun (WGS) entry which is preliminary data.</text>
</comment>
<dbReference type="Gene3D" id="3.30.1360.20">
    <property type="entry name" value="Transcriptional coactivator/pterin dehydratase"/>
    <property type="match status" value="1"/>
</dbReference>
<dbReference type="SUPFAM" id="SSF55248">
    <property type="entry name" value="PCD-like"/>
    <property type="match status" value="1"/>
</dbReference>
<gene>
    <name evidence="5" type="ORF">GCM10007350_19820</name>
</gene>
<sequence length="110" mass="12169">MSLATERCTPNAPAMPVDETVRLAAAQLDDWMVAGPLLEKTFRCADFHDTMALVNAVAWIAHSQDHHPDLEVGYNRCRVVWTTHSAGGLTRNDFICAARVDALFPDTETE</sequence>
<evidence type="ECO:0000313" key="6">
    <source>
        <dbReference type="Proteomes" id="UP000604737"/>
    </source>
</evidence>
<comment type="catalytic activity">
    <reaction evidence="1 4">
        <text>(4aS,6R)-4a-hydroxy-L-erythro-5,6,7,8-tetrahydrobiopterin = (6R)-L-erythro-6,7-dihydrobiopterin + H2O</text>
        <dbReference type="Rhea" id="RHEA:11920"/>
        <dbReference type="ChEBI" id="CHEBI:15377"/>
        <dbReference type="ChEBI" id="CHEBI:15642"/>
        <dbReference type="ChEBI" id="CHEBI:43120"/>
        <dbReference type="EC" id="4.2.1.96"/>
    </reaction>
</comment>
<dbReference type="EC" id="4.2.1.96" evidence="4"/>
<keyword evidence="6" id="KW-1185">Reference proteome</keyword>
<dbReference type="HAMAP" id="MF_00434">
    <property type="entry name" value="Pterin_4_alpha"/>
    <property type="match status" value="1"/>
</dbReference>
<dbReference type="InterPro" id="IPR001533">
    <property type="entry name" value="Pterin_deHydtase"/>
</dbReference>
<organism evidence="5 6">
    <name type="scientific">Jeongeupia chitinilytica</name>
    <dbReference type="NCBI Taxonomy" id="1041641"/>
    <lineage>
        <taxon>Bacteria</taxon>
        <taxon>Pseudomonadati</taxon>
        <taxon>Pseudomonadota</taxon>
        <taxon>Betaproteobacteria</taxon>
        <taxon>Neisseriales</taxon>
        <taxon>Chitinibacteraceae</taxon>
        <taxon>Jeongeupia</taxon>
    </lineage>
</organism>
<evidence type="ECO:0000256" key="4">
    <source>
        <dbReference type="HAMAP-Rule" id="MF_00434"/>
    </source>
</evidence>
<dbReference type="Pfam" id="PF01329">
    <property type="entry name" value="Pterin_4a"/>
    <property type="match status" value="1"/>
</dbReference>
<dbReference type="EMBL" id="BMYO01000005">
    <property type="protein sequence ID" value="GHD63093.1"/>
    <property type="molecule type" value="Genomic_DNA"/>
</dbReference>
<evidence type="ECO:0000256" key="2">
    <source>
        <dbReference type="ARBA" id="ARBA00006472"/>
    </source>
</evidence>
<dbReference type="NCBIfam" id="NF002017">
    <property type="entry name" value="PRK00823.1-2"/>
    <property type="match status" value="1"/>
</dbReference>
<dbReference type="PANTHER" id="PTHR12599">
    <property type="entry name" value="PTERIN-4-ALPHA-CARBINOLAMINE DEHYDRATASE"/>
    <property type="match status" value="1"/>
</dbReference>
<dbReference type="InterPro" id="IPR036428">
    <property type="entry name" value="PCD_sf"/>
</dbReference>
<proteinExistence type="inferred from homology"/>
<dbReference type="RefSeq" id="WP_189460351.1">
    <property type="nucleotide sequence ID" value="NZ_BMYO01000005.1"/>
</dbReference>
<dbReference type="CDD" id="cd00913">
    <property type="entry name" value="PCD_DCoH_subfamily_a"/>
    <property type="match status" value="1"/>
</dbReference>